<evidence type="ECO:0000256" key="9">
    <source>
        <dbReference type="SAM" id="Phobius"/>
    </source>
</evidence>
<dbReference type="InterPro" id="IPR036640">
    <property type="entry name" value="ABC1_TM_sf"/>
</dbReference>
<evidence type="ECO:0000259" key="11">
    <source>
        <dbReference type="PROSITE" id="PS50929"/>
    </source>
</evidence>
<evidence type="ECO:0000256" key="2">
    <source>
        <dbReference type="ARBA" id="ARBA00022448"/>
    </source>
</evidence>
<dbReference type="Gene3D" id="3.40.50.300">
    <property type="entry name" value="P-loop containing nucleotide triphosphate hydrolases"/>
    <property type="match status" value="1"/>
</dbReference>
<dbReference type="PROSITE" id="PS50929">
    <property type="entry name" value="ABC_TM1F"/>
    <property type="match status" value="1"/>
</dbReference>
<dbReference type="SMART" id="SM00382">
    <property type="entry name" value="AAA"/>
    <property type="match status" value="1"/>
</dbReference>
<keyword evidence="6 12" id="KW-0067">ATP-binding</keyword>
<feature type="transmembrane region" description="Helical" evidence="9">
    <location>
        <begin position="20"/>
        <end position="40"/>
    </location>
</feature>
<dbReference type="GO" id="GO:0005886">
    <property type="term" value="C:plasma membrane"/>
    <property type="evidence" value="ECO:0007669"/>
    <property type="project" value="UniProtKB-SubCell"/>
</dbReference>
<reference evidence="12 13" key="1">
    <citation type="submission" date="2019-05" db="EMBL/GenBank/DDBJ databases">
        <title>Genome-based reclassification of Lactobacillus casei as Lactobacillus casei subsp. casei. subsp.nov., description of Lactobacillus casei subsp. zeae subsp. nov., and emended description of Lactobacillus casei.</title>
        <authorList>
            <person name="Huang C.-H."/>
        </authorList>
    </citation>
    <scope>NUCLEOTIDE SEQUENCE [LARGE SCALE GENOMIC DNA]</scope>
    <source>
        <strain evidence="12 13">CRBIP24.44</strain>
    </source>
</reference>
<evidence type="ECO:0000256" key="5">
    <source>
        <dbReference type="ARBA" id="ARBA00022741"/>
    </source>
</evidence>
<evidence type="ECO:0000256" key="7">
    <source>
        <dbReference type="ARBA" id="ARBA00022989"/>
    </source>
</evidence>
<dbReference type="EMBL" id="VBWO01000026">
    <property type="protein sequence ID" value="TLF35891.1"/>
    <property type="molecule type" value="Genomic_DNA"/>
</dbReference>
<dbReference type="FunFam" id="1.20.1560.10:FF:000011">
    <property type="entry name" value="Multidrug ABC transporter ATP-binding protein"/>
    <property type="match status" value="1"/>
</dbReference>
<dbReference type="InterPro" id="IPR003593">
    <property type="entry name" value="AAA+_ATPase"/>
</dbReference>
<dbReference type="GO" id="GO:0015421">
    <property type="term" value="F:ABC-type oligopeptide transporter activity"/>
    <property type="evidence" value="ECO:0007669"/>
    <property type="project" value="TreeGrafter"/>
</dbReference>
<feature type="transmembrane region" description="Helical" evidence="9">
    <location>
        <begin position="168"/>
        <end position="187"/>
    </location>
</feature>
<dbReference type="CDD" id="cd03254">
    <property type="entry name" value="ABCC_Glucan_exporter_like"/>
    <property type="match status" value="1"/>
</dbReference>
<dbReference type="PANTHER" id="PTHR43394">
    <property type="entry name" value="ATP-DEPENDENT PERMEASE MDL1, MITOCHONDRIAL"/>
    <property type="match status" value="1"/>
</dbReference>
<name>A0A5R8LGQ6_LACZE</name>
<keyword evidence="4 9" id="KW-0812">Transmembrane</keyword>
<dbReference type="PROSITE" id="PS00211">
    <property type="entry name" value="ABC_TRANSPORTER_1"/>
    <property type="match status" value="1"/>
</dbReference>
<dbReference type="CDD" id="cd18547">
    <property type="entry name" value="ABC_6TM_Tm288_like"/>
    <property type="match status" value="1"/>
</dbReference>
<dbReference type="Gene3D" id="1.20.1560.10">
    <property type="entry name" value="ABC transporter type 1, transmembrane domain"/>
    <property type="match status" value="1"/>
</dbReference>
<dbReference type="InterPro" id="IPR003439">
    <property type="entry name" value="ABC_transporter-like_ATP-bd"/>
</dbReference>
<dbReference type="InterPro" id="IPR027417">
    <property type="entry name" value="P-loop_NTPase"/>
</dbReference>
<keyword evidence="2" id="KW-0813">Transport</keyword>
<keyword evidence="5" id="KW-0547">Nucleotide-binding</keyword>
<dbReference type="FunFam" id="3.40.50.300:FF:000287">
    <property type="entry name" value="Multidrug ABC transporter ATP-binding protein"/>
    <property type="match status" value="1"/>
</dbReference>
<dbReference type="PROSITE" id="PS50893">
    <property type="entry name" value="ABC_TRANSPORTER_2"/>
    <property type="match status" value="1"/>
</dbReference>
<dbReference type="SUPFAM" id="SSF52540">
    <property type="entry name" value="P-loop containing nucleoside triphosphate hydrolases"/>
    <property type="match status" value="1"/>
</dbReference>
<evidence type="ECO:0000256" key="8">
    <source>
        <dbReference type="ARBA" id="ARBA00023136"/>
    </source>
</evidence>
<accession>A0A5R8LGQ6</accession>
<dbReference type="InterPro" id="IPR017871">
    <property type="entry name" value="ABC_transporter-like_CS"/>
</dbReference>
<comment type="caution">
    <text evidence="12">The sequence shown here is derived from an EMBL/GenBank/DDBJ whole genome shotgun (WGS) entry which is preliminary data.</text>
</comment>
<dbReference type="InterPro" id="IPR011527">
    <property type="entry name" value="ABC1_TM_dom"/>
</dbReference>
<evidence type="ECO:0000313" key="12">
    <source>
        <dbReference type="EMBL" id="TLF35891.1"/>
    </source>
</evidence>
<feature type="transmembrane region" description="Helical" evidence="9">
    <location>
        <begin position="68"/>
        <end position="89"/>
    </location>
</feature>
<dbReference type="GO" id="GO:0005524">
    <property type="term" value="F:ATP binding"/>
    <property type="evidence" value="ECO:0007669"/>
    <property type="project" value="UniProtKB-KW"/>
</dbReference>
<dbReference type="SUPFAM" id="SSF90123">
    <property type="entry name" value="ABC transporter transmembrane region"/>
    <property type="match status" value="1"/>
</dbReference>
<dbReference type="AlphaFoldDB" id="A0A5R8LGQ6"/>
<dbReference type="GO" id="GO:0016887">
    <property type="term" value="F:ATP hydrolysis activity"/>
    <property type="evidence" value="ECO:0007669"/>
    <property type="project" value="InterPro"/>
</dbReference>
<dbReference type="PANTHER" id="PTHR43394:SF1">
    <property type="entry name" value="ATP-BINDING CASSETTE SUB-FAMILY B MEMBER 10, MITOCHONDRIAL"/>
    <property type="match status" value="1"/>
</dbReference>
<sequence length="585" mass="64028">MREEKKVKLLPGIRHYGQPYLIATIAAIILAAIGSLSTLLGPNKLSDITNKIAAGLRGSMDLTGIGRIVLFLVVVYALGALASYAQAYIMATVSQNFTRDLRTKISRKINRLPLTYFDTHNEGDTLSRVTNDLDTFGQSLNQGLGTLVSSLVILIGAVIMMTMSNWQLSLTTIVSSLLGLVVVILLLTHSQKYFIDQQNKLGQVSGFVEETYSGHAVVKTYNNTNTVTDQFNQINQELQTSVWKAQFLSGIMQPFMAFIGNFGYVAVSVVGALLVLNHTITIGTVVAFMVYVRIFTGPLGQITQSFSSLQSAQASLQRVFQFLAEKDDDKRTDAPDKIDQKHGTIDFEHVNFGYTADKPIIHDFTAHIGAGEKVAIVGPTGAGKTTLISLLMGYYPITSGSIKIDGVDIRNLSTATIRNQFDMVLQDTWLFADAIMANLKYNDPTITDQQVIAAAKAVGIDHFIQTLPQGYQTVLDDSVTLSVGQKQLLTIARALIRNKPMLILDEATSSVDTRTEEQLQASMDVLTKDRTSLVIAHRLSTIRNADKILVLNGGRIIESGNHDSLMAANGFYAKLYNSQFEKLTA</sequence>
<evidence type="ECO:0000256" key="3">
    <source>
        <dbReference type="ARBA" id="ARBA00022475"/>
    </source>
</evidence>
<protein>
    <submittedName>
        <fullName evidence="12">ABC transporter ATP-binding protein</fullName>
    </submittedName>
</protein>
<evidence type="ECO:0000313" key="13">
    <source>
        <dbReference type="Proteomes" id="UP000309885"/>
    </source>
</evidence>
<evidence type="ECO:0000256" key="1">
    <source>
        <dbReference type="ARBA" id="ARBA00004651"/>
    </source>
</evidence>
<dbReference type="Pfam" id="PF00005">
    <property type="entry name" value="ABC_tran"/>
    <property type="match status" value="1"/>
</dbReference>
<dbReference type="RefSeq" id="WP_138132101.1">
    <property type="nucleotide sequence ID" value="NZ_VBWO01000026.1"/>
</dbReference>
<evidence type="ECO:0000256" key="6">
    <source>
        <dbReference type="ARBA" id="ARBA00022840"/>
    </source>
</evidence>
<feature type="transmembrane region" description="Helical" evidence="9">
    <location>
        <begin position="144"/>
        <end position="162"/>
    </location>
</feature>
<keyword evidence="3" id="KW-1003">Cell membrane</keyword>
<comment type="subcellular location">
    <subcellularLocation>
        <location evidence="1">Cell membrane</location>
        <topology evidence="1">Multi-pass membrane protein</topology>
    </subcellularLocation>
</comment>
<evidence type="ECO:0000259" key="10">
    <source>
        <dbReference type="PROSITE" id="PS50893"/>
    </source>
</evidence>
<dbReference type="Pfam" id="PF00664">
    <property type="entry name" value="ABC_membrane"/>
    <property type="match status" value="1"/>
</dbReference>
<dbReference type="InterPro" id="IPR039421">
    <property type="entry name" value="Type_1_exporter"/>
</dbReference>
<evidence type="ECO:0000256" key="4">
    <source>
        <dbReference type="ARBA" id="ARBA00022692"/>
    </source>
</evidence>
<dbReference type="Proteomes" id="UP000309885">
    <property type="component" value="Unassembled WGS sequence"/>
</dbReference>
<feature type="transmembrane region" description="Helical" evidence="9">
    <location>
        <begin position="262"/>
        <end position="292"/>
    </location>
</feature>
<gene>
    <name evidence="12" type="ORF">FEI15_15135</name>
</gene>
<proteinExistence type="predicted"/>
<keyword evidence="7 9" id="KW-1133">Transmembrane helix</keyword>
<feature type="domain" description="ABC transmembrane type-1" evidence="11">
    <location>
        <begin position="25"/>
        <end position="311"/>
    </location>
</feature>
<feature type="domain" description="ABC transporter" evidence="10">
    <location>
        <begin position="345"/>
        <end position="578"/>
    </location>
</feature>
<keyword evidence="8 9" id="KW-0472">Membrane</keyword>
<organism evidence="12 13">
    <name type="scientific">Lacticaseibacillus zeae</name>
    <name type="common">Lactobacillus zeae</name>
    <dbReference type="NCBI Taxonomy" id="57037"/>
    <lineage>
        <taxon>Bacteria</taxon>
        <taxon>Bacillati</taxon>
        <taxon>Bacillota</taxon>
        <taxon>Bacilli</taxon>
        <taxon>Lactobacillales</taxon>
        <taxon>Lactobacillaceae</taxon>
        <taxon>Lacticaseibacillus</taxon>
    </lineage>
</organism>